<dbReference type="GeneID" id="63917237"/>
<dbReference type="PANTHER" id="PTHR43798">
    <property type="entry name" value="MONOACYLGLYCEROL LIPASE"/>
    <property type="match status" value="1"/>
</dbReference>
<keyword evidence="3" id="KW-1185">Reference proteome</keyword>
<dbReference type="Pfam" id="PF00561">
    <property type="entry name" value="Abhydrolase_1"/>
    <property type="match status" value="1"/>
</dbReference>
<protein>
    <submittedName>
        <fullName evidence="2">Alpha/beta hydrolase-like protein</fullName>
    </submittedName>
</protein>
<name>A0A074VJB1_AURM1</name>
<dbReference type="HOGENOM" id="CLU_020336_12_0_1"/>
<dbReference type="SUPFAM" id="SSF53474">
    <property type="entry name" value="alpha/beta-Hydrolases"/>
    <property type="match status" value="1"/>
</dbReference>
<evidence type="ECO:0000313" key="2">
    <source>
        <dbReference type="EMBL" id="KEQ57692.1"/>
    </source>
</evidence>
<dbReference type="Proteomes" id="UP000030672">
    <property type="component" value="Unassembled WGS sequence"/>
</dbReference>
<dbReference type="AlphaFoldDB" id="A0A074VJB1"/>
<dbReference type="STRING" id="1043003.A0A074VJB1"/>
<dbReference type="InterPro" id="IPR029058">
    <property type="entry name" value="AB_hydrolase_fold"/>
</dbReference>
<sequence>MEFFKTNDGCQIAYQDVGDKSLPVLIFLHGFTGSSEVFQRNIPALSKHFHVIAPDLRGHGASDKPRYGFHVFRLAMDLHNLLNHLNITESYTVRCIAGSLGCSILWSFAELFGTGVFSHMIWIDQAPMQNYASDGSWGSAEGNRGMNSAAAVANLKATLKYDPDSVYRGTIAGCLGYRSHPVPGEFVSDEVKDADEEFFLAIARQGNAEWYGNLMADHTALDWRQSIVETFGGRAENRTNVLVVATDRSGCFPARGPLTAVDFANLKARTPRAKGVVVEWGGHWCYWEDPERFNRLALEFLSSAE</sequence>
<dbReference type="GO" id="GO:0047372">
    <property type="term" value="F:monoacylglycerol lipase activity"/>
    <property type="evidence" value="ECO:0007669"/>
    <property type="project" value="TreeGrafter"/>
</dbReference>
<gene>
    <name evidence="2" type="ORF">M437DRAFT_61071</name>
</gene>
<organism evidence="2 3">
    <name type="scientific">Aureobasidium melanogenum (strain CBS 110374)</name>
    <name type="common">Aureobasidium pullulans var. melanogenum</name>
    <dbReference type="NCBI Taxonomy" id="1043003"/>
    <lineage>
        <taxon>Eukaryota</taxon>
        <taxon>Fungi</taxon>
        <taxon>Dikarya</taxon>
        <taxon>Ascomycota</taxon>
        <taxon>Pezizomycotina</taxon>
        <taxon>Dothideomycetes</taxon>
        <taxon>Dothideomycetidae</taxon>
        <taxon>Dothideales</taxon>
        <taxon>Saccotheciaceae</taxon>
        <taxon>Aureobasidium</taxon>
    </lineage>
</organism>
<dbReference type="RefSeq" id="XP_040874716.1">
    <property type="nucleotide sequence ID" value="XM_041023864.1"/>
</dbReference>
<evidence type="ECO:0000259" key="1">
    <source>
        <dbReference type="Pfam" id="PF00561"/>
    </source>
</evidence>
<accession>A0A074VJB1</accession>
<dbReference type="PANTHER" id="PTHR43798:SF33">
    <property type="entry name" value="HYDROLASE, PUTATIVE (AFU_ORTHOLOGUE AFUA_2G14860)-RELATED"/>
    <property type="match status" value="1"/>
</dbReference>
<keyword evidence="2" id="KW-0378">Hydrolase</keyword>
<dbReference type="GO" id="GO:0046464">
    <property type="term" value="P:acylglycerol catabolic process"/>
    <property type="evidence" value="ECO:0007669"/>
    <property type="project" value="TreeGrafter"/>
</dbReference>
<proteinExistence type="predicted"/>
<reference evidence="2 3" key="1">
    <citation type="journal article" date="2014" name="BMC Genomics">
        <title>Genome sequencing of four Aureobasidium pullulans varieties: biotechnological potential, stress tolerance, and description of new species.</title>
        <authorList>
            <person name="Gostin Ar C."/>
            <person name="Ohm R.A."/>
            <person name="Kogej T."/>
            <person name="Sonjak S."/>
            <person name="Turk M."/>
            <person name="Zajc J."/>
            <person name="Zalar P."/>
            <person name="Grube M."/>
            <person name="Sun H."/>
            <person name="Han J."/>
            <person name="Sharma A."/>
            <person name="Chiniquy J."/>
            <person name="Ngan C.Y."/>
            <person name="Lipzen A."/>
            <person name="Barry K."/>
            <person name="Grigoriev I.V."/>
            <person name="Gunde-Cimerman N."/>
        </authorList>
    </citation>
    <scope>NUCLEOTIDE SEQUENCE [LARGE SCALE GENOMIC DNA]</scope>
    <source>
        <strain evidence="2 3">CBS 110374</strain>
    </source>
</reference>
<dbReference type="InterPro" id="IPR050266">
    <property type="entry name" value="AB_hydrolase_sf"/>
</dbReference>
<evidence type="ECO:0000313" key="3">
    <source>
        <dbReference type="Proteomes" id="UP000030672"/>
    </source>
</evidence>
<feature type="domain" description="AB hydrolase-1" evidence="1">
    <location>
        <begin position="23"/>
        <end position="290"/>
    </location>
</feature>
<dbReference type="Gene3D" id="3.40.50.1820">
    <property type="entry name" value="alpha/beta hydrolase"/>
    <property type="match status" value="1"/>
</dbReference>
<dbReference type="InterPro" id="IPR000073">
    <property type="entry name" value="AB_hydrolase_1"/>
</dbReference>
<dbReference type="EMBL" id="KL584875">
    <property type="protein sequence ID" value="KEQ57692.1"/>
    <property type="molecule type" value="Genomic_DNA"/>
</dbReference>
<dbReference type="GO" id="GO:0016020">
    <property type="term" value="C:membrane"/>
    <property type="evidence" value="ECO:0007669"/>
    <property type="project" value="TreeGrafter"/>
</dbReference>